<name>A0A5K7XBW3_9BACT</name>
<reference evidence="2" key="1">
    <citation type="submission" date="2019-10" db="EMBL/GenBank/DDBJ databases">
        <title>Lacipirellula parvula gen. nov., sp. nov., representing a lineage of planctomycetes widespread in freshwater anoxic habitats, and description of the family Lacipirellulaceae.</title>
        <authorList>
            <person name="Dedysh S.N."/>
            <person name="Kulichevskaya I.S."/>
            <person name="Beletsky A.V."/>
            <person name="Rakitin A.L."/>
            <person name="Mardanov A.V."/>
            <person name="Ivanova A.A."/>
            <person name="Saltykova V.X."/>
            <person name="Rijpstra W.I.C."/>
            <person name="Sinninghe Damste J.S."/>
            <person name="Ravin N.V."/>
        </authorList>
    </citation>
    <scope>NUCLEOTIDE SEQUENCE [LARGE SCALE GENOMIC DNA]</scope>
    <source>
        <strain evidence="2">PX69</strain>
    </source>
</reference>
<evidence type="ECO:0000313" key="1">
    <source>
        <dbReference type="EMBL" id="BBO34300.1"/>
    </source>
</evidence>
<proteinExistence type="predicted"/>
<sequence>MPIFKYLIGLSRNYDTGQLKRRLQPAIEELEAAGYLKPLSSAERYVKVSRGHWEIVFVRQADASAAKLLGSAATLADRLVNAGVTRSVAMELARDYPQEVIELQLEVLDRLLRNKGQKQLRNPAGYLVKAIREGYAAPQQEAAPRNRSYSAAARHLNKEPLTDPLKVQLEKYLKSLSSVETKELERLALATATATLANGYHRSQLTGGPAFAFYKRMVLEHGARLRLHELSSADERQVA</sequence>
<dbReference type="KEGG" id="lpav:PLANPX_3912"/>
<gene>
    <name evidence="1" type="ORF">PLANPX_3912</name>
</gene>
<accession>A0A5K7XBW3</accession>
<protein>
    <submittedName>
        <fullName evidence="1">Uncharacterized protein</fullName>
    </submittedName>
</protein>
<organism evidence="1 2">
    <name type="scientific">Lacipirellula parvula</name>
    <dbReference type="NCBI Taxonomy" id="2650471"/>
    <lineage>
        <taxon>Bacteria</taxon>
        <taxon>Pseudomonadati</taxon>
        <taxon>Planctomycetota</taxon>
        <taxon>Planctomycetia</taxon>
        <taxon>Pirellulales</taxon>
        <taxon>Lacipirellulaceae</taxon>
        <taxon>Lacipirellula</taxon>
    </lineage>
</organism>
<dbReference type="EMBL" id="AP021861">
    <property type="protein sequence ID" value="BBO34300.1"/>
    <property type="molecule type" value="Genomic_DNA"/>
</dbReference>
<dbReference type="Proteomes" id="UP000326837">
    <property type="component" value="Chromosome"/>
</dbReference>
<evidence type="ECO:0000313" key="2">
    <source>
        <dbReference type="Proteomes" id="UP000326837"/>
    </source>
</evidence>
<keyword evidence="2" id="KW-1185">Reference proteome</keyword>
<dbReference type="RefSeq" id="WP_152099907.1">
    <property type="nucleotide sequence ID" value="NZ_AP021861.1"/>
</dbReference>
<dbReference type="AlphaFoldDB" id="A0A5K7XBW3"/>